<accession>A0A212KIK7</accession>
<evidence type="ECO:0000313" key="1">
    <source>
        <dbReference type="EMBL" id="SBW11481.1"/>
    </source>
</evidence>
<sequence>MLGVYENAYALPNVRTLRHGCIFMEQARSVLQKIHAWRLRS</sequence>
<dbReference type="EMBL" id="FLUP01000002">
    <property type="protein sequence ID" value="SBW11481.1"/>
    <property type="molecule type" value="Genomic_DNA"/>
</dbReference>
<reference evidence="1" key="1">
    <citation type="submission" date="2016-04" db="EMBL/GenBank/DDBJ databases">
        <authorList>
            <person name="Evans L.H."/>
            <person name="Alamgir A."/>
            <person name="Owens N."/>
            <person name="Weber N.D."/>
            <person name="Virtaneva K."/>
            <person name="Barbian K."/>
            <person name="Babar A."/>
            <person name="Rosenke K."/>
        </authorList>
    </citation>
    <scope>NUCLEOTIDE SEQUENCE</scope>
    <source>
        <strain evidence="1">92-2</strain>
    </source>
</reference>
<protein>
    <submittedName>
        <fullName evidence="1">Uncharacterized protein</fullName>
    </submittedName>
</protein>
<name>A0A212KIK7_9BACT</name>
<gene>
    <name evidence="1" type="ORF">KM92DES2_20086</name>
</gene>
<proteinExistence type="predicted"/>
<organism evidence="1">
    <name type="scientific">uncultured Desulfovibrio sp</name>
    <dbReference type="NCBI Taxonomy" id="167968"/>
    <lineage>
        <taxon>Bacteria</taxon>
        <taxon>Pseudomonadati</taxon>
        <taxon>Thermodesulfobacteriota</taxon>
        <taxon>Desulfovibrionia</taxon>
        <taxon>Desulfovibrionales</taxon>
        <taxon>Desulfovibrionaceae</taxon>
        <taxon>Desulfovibrio</taxon>
        <taxon>environmental samples</taxon>
    </lineage>
</organism>
<dbReference type="AlphaFoldDB" id="A0A212KIK7"/>